<reference evidence="3 4" key="1">
    <citation type="journal article" date="2019" name="Int. J. Syst. Evol. Microbiol.">
        <title>Lactobacillus salitolerans sp. nov., a novel lactic acid bacterium isolated from spent mushroom substrates.</title>
        <authorList>
            <person name="Tohno M."/>
            <person name="Tanizawa Y."/>
            <person name="Kojima Y."/>
            <person name="Sakamoto M."/>
            <person name="Nakamura Y."/>
            <person name="Ohkuma M."/>
            <person name="Kobayashi H."/>
        </authorList>
    </citation>
    <scope>NUCLEOTIDE SEQUENCE [LARGE SCALE GENOMIC DNA]</scope>
    <source>
        <strain evidence="3 4">YK43</strain>
    </source>
</reference>
<evidence type="ECO:0000313" key="3">
    <source>
        <dbReference type="EMBL" id="GBG95869.1"/>
    </source>
</evidence>
<keyword evidence="3" id="KW-0645">Protease</keyword>
<dbReference type="PANTHER" id="PTHR42733:SF2">
    <property type="entry name" value="DJ-1_THIJ_PFPI FAMILY PROTEIN"/>
    <property type="match status" value="1"/>
</dbReference>
<dbReference type="AlphaFoldDB" id="A0A401IWI2"/>
<dbReference type="Pfam" id="PF01965">
    <property type="entry name" value="DJ-1_PfpI"/>
    <property type="match status" value="1"/>
</dbReference>
<keyword evidence="3" id="KW-0378">Hydrolase</keyword>
<dbReference type="EMBL" id="BFFP01000066">
    <property type="protein sequence ID" value="GBG95869.1"/>
    <property type="molecule type" value="Genomic_DNA"/>
</dbReference>
<dbReference type="SUPFAM" id="SSF52317">
    <property type="entry name" value="Class I glutamine amidotransferase-like"/>
    <property type="match status" value="1"/>
</dbReference>
<dbReference type="GO" id="GO:0006508">
    <property type="term" value="P:proteolysis"/>
    <property type="evidence" value="ECO:0007669"/>
    <property type="project" value="UniProtKB-KW"/>
</dbReference>
<accession>A0A401IWI2</accession>
<dbReference type="PROSITE" id="PS51276">
    <property type="entry name" value="PEPTIDASE_C56_PFPI"/>
    <property type="match status" value="1"/>
</dbReference>
<name>A0A401IWI2_9LACO</name>
<dbReference type="NCBIfam" id="TIGR01382">
    <property type="entry name" value="PfpI"/>
    <property type="match status" value="1"/>
</dbReference>
<evidence type="ECO:0000313" key="4">
    <source>
        <dbReference type="Proteomes" id="UP000286848"/>
    </source>
</evidence>
<evidence type="ECO:0000259" key="2">
    <source>
        <dbReference type="Pfam" id="PF01965"/>
    </source>
</evidence>
<dbReference type="InterPro" id="IPR002818">
    <property type="entry name" value="DJ-1/PfpI"/>
</dbReference>
<dbReference type="Gene3D" id="3.40.50.880">
    <property type="match status" value="1"/>
</dbReference>
<evidence type="ECO:0000256" key="1">
    <source>
        <dbReference type="ARBA" id="ARBA00008542"/>
    </source>
</evidence>
<feature type="domain" description="DJ-1/PfpI" evidence="2">
    <location>
        <begin position="3"/>
        <end position="166"/>
    </location>
</feature>
<dbReference type="OrthoDB" id="9792284at2"/>
<dbReference type="Proteomes" id="UP000286848">
    <property type="component" value="Unassembled WGS sequence"/>
</dbReference>
<dbReference type="InterPro" id="IPR029062">
    <property type="entry name" value="Class_I_gatase-like"/>
</dbReference>
<dbReference type="RefSeq" id="WP_124978539.1">
    <property type="nucleotide sequence ID" value="NZ_BFFP01000066.1"/>
</dbReference>
<dbReference type="InterPro" id="IPR006286">
    <property type="entry name" value="C56_PfpI-like"/>
</dbReference>
<dbReference type="CDD" id="cd03134">
    <property type="entry name" value="GATase1_PfpI_like"/>
    <property type="match status" value="1"/>
</dbReference>
<organism evidence="3 4">
    <name type="scientific">Ligilactobacillus salitolerans</name>
    <dbReference type="NCBI Taxonomy" id="1808352"/>
    <lineage>
        <taxon>Bacteria</taxon>
        <taxon>Bacillati</taxon>
        <taxon>Bacillota</taxon>
        <taxon>Bacilli</taxon>
        <taxon>Lactobacillales</taxon>
        <taxon>Lactobacillaceae</taxon>
        <taxon>Ligilactobacillus</taxon>
    </lineage>
</organism>
<dbReference type="GO" id="GO:0008233">
    <property type="term" value="F:peptidase activity"/>
    <property type="evidence" value="ECO:0007669"/>
    <property type="project" value="UniProtKB-KW"/>
</dbReference>
<dbReference type="PANTHER" id="PTHR42733">
    <property type="entry name" value="DJ-1 PROTEIN"/>
    <property type="match status" value="1"/>
</dbReference>
<protein>
    <submittedName>
        <fullName evidence="3">ThiJ/PfpI family protein protease/amidase</fullName>
    </submittedName>
</protein>
<sequence length="172" mass="18752">MSKVAVVVTNDVEDVEYTSPVEALEKAGHDVRTIEKNAGNQITGKHGLSIQADKGIDEVSANDFDALLIPGGFSPDQLRADERFVAFVKDFLLSNKHVFAICHGPQLFIQTGLANQLKLTAFTSVRPDLYYAGAQVLDQSVVVDSKHQLVTSRTPDDLPDFNREITAALAKN</sequence>
<keyword evidence="4" id="KW-1185">Reference proteome</keyword>
<proteinExistence type="inferred from homology"/>
<gene>
    <name evidence="3" type="primary">thiJ</name>
    <name evidence="3" type="ORF">LFYK43_23280</name>
</gene>
<comment type="caution">
    <text evidence="3">The sequence shown here is derived from an EMBL/GenBank/DDBJ whole genome shotgun (WGS) entry which is preliminary data.</text>
</comment>
<comment type="similarity">
    <text evidence="1">Belongs to the peptidase C56 family.</text>
</comment>